<keyword evidence="2" id="KW-1185">Reference proteome</keyword>
<organism evidence="1 2">
    <name type="scientific">Streptomyces bambusae</name>
    <dbReference type="NCBI Taxonomy" id="1550616"/>
    <lineage>
        <taxon>Bacteria</taxon>
        <taxon>Bacillati</taxon>
        <taxon>Actinomycetota</taxon>
        <taxon>Actinomycetes</taxon>
        <taxon>Kitasatosporales</taxon>
        <taxon>Streptomycetaceae</taxon>
        <taxon>Streptomyces</taxon>
    </lineage>
</organism>
<dbReference type="Proteomes" id="UP000812013">
    <property type="component" value="Unassembled WGS sequence"/>
</dbReference>
<evidence type="ECO:0000313" key="2">
    <source>
        <dbReference type="Proteomes" id="UP000812013"/>
    </source>
</evidence>
<sequence length="237" mass="25347">MQKIDRPGRPENLPSAEVLWARWALVAVLEASAAKETESGYRAGTWVDDEGLHLDDGGCTWWTFSPMGDGRYVLYGEDESSAVKWHEPAVDMLAGGPDWLPYDELRDRLQGWELGCVYWYENGAWARAPYPDGLDDDGLDCGMSRFVVRGEALALLAEARRERSTADAAVTVADLMAAAEAYRLAPELLAAFTEGSEAGTRELPAMGRSLALAGLVGPAAEPAAVAAPAASASASAQ</sequence>
<dbReference type="EMBL" id="WTFF01000215">
    <property type="protein sequence ID" value="MBW5485060.1"/>
    <property type="molecule type" value="Genomic_DNA"/>
</dbReference>
<name>A0ABS6ZEI2_9ACTN</name>
<protein>
    <submittedName>
        <fullName evidence="1">Uncharacterized protein</fullName>
    </submittedName>
</protein>
<evidence type="ECO:0000313" key="1">
    <source>
        <dbReference type="EMBL" id="MBW5485060.1"/>
    </source>
</evidence>
<gene>
    <name evidence="1" type="ORF">GPJ59_25070</name>
</gene>
<comment type="caution">
    <text evidence="1">The sequence shown here is derived from an EMBL/GenBank/DDBJ whole genome shotgun (WGS) entry which is preliminary data.</text>
</comment>
<reference evidence="1 2" key="1">
    <citation type="submission" date="2019-12" db="EMBL/GenBank/DDBJ databases">
        <title>Genome sequence of Streptomyces bambusae.</title>
        <authorList>
            <person name="Bansal K."/>
            <person name="Choksket S."/>
            <person name="Korpole S."/>
            <person name="Patil P.B."/>
        </authorList>
    </citation>
    <scope>NUCLEOTIDE SEQUENCE [LARGE SCALE GENOMIC DNA]</scope>
    <source>
        <strain evidence="1 2">SK60</strain>
    </source>
</reference>
<proteinExistence type="predicted"/>
<accession>A0ABS6ZEI2</accession>